<dbReference type="Gene3D" id="3.40.50.300">
    <property type="entry name" value="P-loop containing nucleotide triphosphate hydrolases"/>
    <property type="match status" value="2"/>
</dbReference>
<keyword evidence="1" id="KW-0547">Nucleotide-binding</keyword>
<protein>
    <submittedName>
        <fullName evidence="4">ABC transporter ATP-binding protein</fullName>
    </submittedName>
</protein>
<dbReference type="Proteomes" id="UP000314011">
    <property type="component" value="Unassembled WGS sequence"/>
</dbReference>
<proteinExistence type="predicted"/>
<sequence>MAEEGTPLLRLSGIAKSYGPVQANRGIDLTVRPNSIHAILGENGAGKSTLMKMIYGVEAPDAGTIAWRGAPVSPASPADARKLGIGMVFQHFSLFETLTVLENVALVVPGKLSDLASRITDLGREYGLDVNPNSLVHALSVGERQRVEILRCLMLDPALLILDEPTSVLPPQMVDRLFVTLRVLRDRGVSILFISHKLEEIRALCDDATILRDGTVTGRVDPREASARELATMMIGRAMPPPLPAEIGTPGAAMLELAGLDWAGPDPFAPSLSNLSLRVRAGEIVGIAGISGNGQSELAGLISGETALPRSRMGEILLGDAPVGHLGAAERRRRGLAFVPEERLGHGAVPELSLWQNAILTAHGRGLVRRGMVDRRRARDFAKECIADFDVRTPGDHAEAGALSGGNLQKFVVGREIMLEPKVLFVQQPTWGVDVGAAAAIRRRLIEMRNAGCAILVISEEIEELFEVSDRLYVLRSGKLSPPLVTSDTTYEEVGEWMIGAAEGTAHAV</sequence>
<accession>A0A5C5GAU0</accession>
<dbReference type="InterPro" id="IPR050107">
    <property type="entry name" value="ABC_carbohydrate_import_ATPase"/>
</dbReference>
<evidence type="ECO:0000256" key="1">
    <source>
        <dbReference type="ARBA" id="ARBA00022741"/>
    </source>
</evidence>
<evidence type="ECO:0000259" key="3">
    <source>
        <dbReference type="PROSITE" id="PS50893"/>
    </source>
</evidence>
<dbReference type="InterPro" id="IPR017871">
    <property type="entry name" value="ABC_transporter-like_CS"/>
</dbReference>
<dbReference type="GO" id="GO:0016887">
    <property type="term" value="F:ATP hydrolysis activity"/>
    <property type="evidence" value="ECO:0007669"/>
    <property type="project" value="InterPro"/>
</dbReference>
<name>A0A5C5GAU0_9RHOB</name>
<comment type="caution">
    <text evidence="4">The sequence shown here is derived from an EMBL/GenBank/DDBJ whole genome shotgun (WGS) entry which is preliminary data.</text>
</comment>
<dbReference type="GO" id="GO:0005524">
    <property type="term" value="F:ATP binding"/>
    <property type="evidence" value="ECO:0007669"/>
    <property type="project" value="UniProtKB-KW"/>
</dbReference>
<dbReference type="PANTHER" id="PTHR43790:SF4">
    <property type="entry name" value="GUANOSINE IMPORT ATP-BINDING PROTEIN NUPO"/>
    <property type="match status" value="1"/>
</dbReference>
<keyword evidence="2 4" id="KW-0067">ATP-binding</keyword>
<dbReference type="SMART" id="SM00382">
    <property type="entry name" value="AAA"/>
    <property type="match status" value="2"/>
</dbReference>
<dbReference type="InterPro" id="IPR003439">
    <property type="entry name" value="ABC_transporter-like_ATP-bd"/>
</dbReference>
<dbReference type="AlphaFoldDB" id="A0A5C5GAU0"/>
<evidence type="ECO:0000256" key="2">
    <source>
        <dbReference type="ARBA" id="ARBA00022840"/>
    </source>
</evidence>
<organism evidence="4 5">
    <name type="scientific">Pelagovum pacificum</name>
    <dbReference type="NCBI Taxonomy" id="2588711"/>
    <lineage>
        <taxon>Bacteria</taxon>
        <taxon>Pseudomonadati</taxon>
        <taxon>Pseudomonadota</taxon>
        <taxon>Alphaproteobacteria</taxon>
        <taxon>Rhodobacterales</taxon>
        <taxon>Paracoccaceae</taxon>
        <taxon>Pelagovum</taxon>
    </lineage>
</organism>
<gene>
    <name evidence="4" type="ORF">FHY64_14580</name>
</gene>
<dbReference type="EMBL" id="VFFF01000002">
    <property type="protein sequence ID" value="TNY31683.1"/>
    <property type="molecule type" value="Genomic_DNA"/>
</dbReference>
<feature type="domain" description="ABC transporter" evidence="3">
    <location>
        <begin position="9"/>
        <end position="238"/>
    </location>
</feature>
<dbReference type="InterPro" id="IPR003593">
    <property type="entry name" value="AAA+_ATPase"/>
</dbReference>
<evidence type="ECO:0000313" key="4">
    <source>
        <dbReference type="EMBL" id="TNY31683.1"/>
    </source>
</evidence>
<dbReference type="PROSITE" id="PS50893">
    <property type="entry name" value="ABC_TRANSPORTER_2"/>
    <property type="match status" value="2"/>
</dbReference>
<dbReference type="Pfam" id="PF00005">
    <property type="entry name" value="ABC_tran"/>
    <property type="match status" value="2"/>
</dbReference>
<keyword evidence="5" id="KW-1185">Reference proteome</keyword>
<evidence type="ECO:0000313" key="5">
    <source>
        <dbReference type="Proteomes" id="UP000314011"/>
    </source>
</evidence>
<dbReference type="PROSITE" id="PS00211">
    <property type="entry name" value="ABC_TRANSPORTER_1"/>
    <property type="match status" value="2"/>
</dbReference>
<dbReference type="PANTHER" id="PTHR43790">
    <property type="entry name" value="CARBOHYDRATE TRANSPORT ATP-BINDING PROTEIN MG119-RELATED"/>
    <property type="match status" value="1"/>
</dbReference>
<dbReference type="CDD" id="cd03215">
    <property type="entry name" value="ABC_Carb_Monos_II"/>
    <property type="match status" value="1"/>
</dbReference>
<dbReference type="SUPFAM" id="SSF52540">
    <property type="entry name" value="P-loop containing nucleoside triphosphate hydrolases"/>
    <property type="match status" value="2"/>
</dbReference>
<dbReference type="InterPro" id="IPR027417">
    <property type="entry name" value="P-loop_NTPase"/>
</dbReference>
<dbReference type="OrthoDB" id="9805029at2"/>
<reference evidence="4 5" key="1">
    <citation type="submission" date="2019-06" db="EMBL/GenBank/DDBJ databases">
        <title>Genome of new Rhodobacteraceae sp. SM1903.</title>
        <authorList>
            <person name="Ren X."/>
        </authorList>
    </citation>
    <scope>NUCLEOTIDE SEQUENCE [LARGE SCALE GENOMIC DNA]</scope>
    <source>
        <strain evidence="4 5">SM1903</strain>
    </source>
</reference>
<dbReference type="CDD" id="cd03216">
    <property type="entry name" value="ABC_Carb_Monos_I"/>
    <property type="match status" value="1"/>
</dbReference>
<feature type="domain" description="ABC transporter" evidence="3">
    <location>
        <begin position="255"/>
        <end position="502"/>
    </location>
</feature>